<evidence type="ECO:0000313" key="3">
    <source>
        <dbReference type="Proteomes" id="UP000271031"/>
    </source>
</evidence>
<feature type="domain" description="VOC" evidence="1">
    <location>
        <begin position="1"/>
        <end position="65"/>
    </location>
</feature>
<name>A0A3M8DV55_9BACL</name>
<accession>A0A3M8DV55</accession>
<organism evidence="2 3">
    <name type="scientific">Brevibacillus fluminis</name>
    <dbReference type="NCBI Taxonomy" id="511487"/>
    <lineage>
        <taxon>Bacteria</taxon>
        <taxon>Bacillati</taxon>
        <taxon>Bacillota</taxon>
        <taxon>Bacilli</taxon>
        <taxon>Bacillales</taxon>
        <taxon>Paenibacillaceae</taxon>
        <taxon>Brevibacillus</taxon>
    </lineage>
</organism>
<evidence type="ECO:0000259" key="1">
    <source>
        <dbReference type="PROSITE" id="PS51819"/>
    </source>
</evidence>
<comment type="caution">
    <text evidence="2">The sequence shown here is derived from an EMBL/GenBank/DDBJ whole genome shotgun (WGS) entry which is preliminary data.</text>
</comment>
<dbReference type="AlphaFoldDB" id="A0A3M8DV55"/>
<dbReference type="RefSeq" id="WP_122916638.1">
    <property type="nucleotide sequence ID" value="NZ_RHHQ01000004.1"/>
</dbReference>
<dbReference type="Gene3D" id="3.10.180.10">
    <property type="entry name" value="2,3-Dihydroxybiphenyl 1,2-Dioxygenase, domain 1"/>
    <property type="match status" value="1"/>
</dbReference>
<gene>
    <name evidence="2" type="ORF">EDM56_04280</name>
</gene>
<reference evidence="2 3" key="1">
    <citation type="submission" date="2018-10" db="EMBL/GenBank/DDBJ databases">
        <title>Phylogenomics of Brevibacillus.</title>
        <authorList>
            <person name="Dunlap C."/>
        </authorList>
    </citation>
    <scope>NUCLEOTIDE SEQUENCE [LARGE SCALE GENOMIC DNA]</scope>
    <source>
        <strain evidence="2 3">JCM 15716</strain>
    </source>
</reference>
<dbReference type="Proteomes" id="UP000271031">
    <property type="component" value="Unassembled WGS sequence"/>
</dbReference>
<dbReference type="PROSITE" id="PS51819">
    <property type="entry name" value="VOC"/>
    <property type="match status" value="1"/>
</dbReference>
<proteinExistence type="predicted"/>
<dbReference type="OrthoDB" id="9814858at2"/>
<sequence>MPSGAYFHIAFRTSDVDAAVAAAVKAGAVLTDGPRDVVLGNQPSTPARIAFVKGLNGKTIEFFQSTGDNQL</sequence>
<dbReference type="SUPFAM" id="SSF54593">
    <property type="entry name" value="Glyoxalase/Bleomycin resistance protein/Dihydroxybiphenyl dioxygenase"/>
    <property type="match status" value="1"/>
</dbReference>
<dbReference type="InterPro" id="IPR029068">
    <property type="entry name" value="Glyas_Bleomycin-R_OHBP_Dase"/>
</dbReference>
<dbReference type="InterPro" id="IPR037523">
    <property type="entry name" value="VOC_core"/>
</dbReference>
<protein>
    <recommendedName>
        <fullName evidence="1">VOC domain-containing protein</fullName>
    </recommendedName>
</protein>
<dbReference type="EMBL" id="RHHQ01000004">
    <property type="protein sequence ID" value="RNB91976.1"/>
    <property type="molecule type" value="Genomic_DNA"/>
</dbReference>
<evidence type="ECO:0000313" key="2">
    <source>
        <dbReference type="EMBL" id="RNB91976.1"/>
    </source>
</evidence>
<keyword evidence="3" id="KW-1185">Reference proteome</keyword>